<organism evidence="1">
    <name type="scientific">Psilocybe cubensis</name>
    <name type="common">Psychedelic mushroom</name>
    <name type="synonym">Stropharia cubensis</name>
    <dbReference type="NCBI Taxonomy" id="181762"/>
    <lineage>
        <taxon>Eukaryota</taxon>
        <taxon>Fungi</taxon>
        <taxon>Dikarya</taxon>
        <taxon>Basidiomycota</taxon>
        <taxon>Agaricomycotina</taxon>
        <taxon>Agaricomycetes</taxon>
        <taxon>Agaricomycetidae</taxon>
        <taxon>Agaricales</taxon>
        <taxon>Agaricineae</taxon>
        <taxon>Strophariaceae</taxon>
        <taxon>Psilocybe</taxon>
    </lineage>
</organism>
<proteinExistence type="predicted"/>
<gene>
    <name evidence="1" type="ORF">JR316_009654</name>
</gene>
<evidence type="ECO:0000313" key="1">
    <source>
        <dbReference type="EMBL" id="KAG5164964.1"/>
    </source>
</evidence>
<accession>A0A8H7XSE7</accession>
<dbReference type="EMBL" id="JAFIQS010000010">
    <property type="protein sequence ID" value="KAG5164964.1"/>
    <property type="molecule type" value="Genomic_DNA"/>
</dbReference>
<reference evidence="1" key="1">
    <citation type="submission" date="2021-02" db="EMBL/GenBank/DDBJ databases">
        <title>Psilocybe cubensis genome.</title>
        <authorList>
            <person name="Mckernan K.J."/>
            <person name="Crawford S."/>
            <person name="Trippe A."/>
            <person name="Kane L.T."/>
            <person name="Mclaughlin S."/>
        </authorList>
    </citation>
    <scope>NUCLEOTIDE SEQUENCE [LARGE SCALE GENOMIC DNA]</scope>
    <source>
        <strain evidence="1">MGC-MH-2018</strain>
    </source>
</reference>
<dbReference type="AlphaFoldDB" id="A0A8H7XSE7"/>
<comment type="caution">
    <text evidence="1">The sequence shown here is derived from an EMBL/GenBank/DDBJ whole genome shotgun (WGS) entry which is preliminary data.</text>
</comment>
<sequence length="113" mass="12466">MPLFATGTVMYVDHRLVALFTLIETNTRVRFIGEFTGPEPAPTPDFVCPNATLVYESQDEIFKTTEFTCALGVHDAKFKMAGSLGGVTFDGRLEWPLSPAVSRKGMGRWTMSS</sequence>
<protein>
    <submittedName>
        <fullName evidence="1">Uncharacterized protein</fullName>
    </submittedName>
</protein>
<name>A0A8H7XSE7_PSICU</name>